<feature type="transmembrane region" description="Helical" evidence="3">
    <location>
        <begin position="335"/>
        <end position="356"/>
    </location>
</feature>
<dbReference type="RefSeq" id="WP_086032008.1">
    <property type="nucleotide sequence ID" value="NZ_NAAF01000002.1"/>
</dbReference>
<evidence type="ECO:0000313" key="6">
    <source>
        <dbReference type="Proteomes" id="UP000194235"/>
    </source>
</evidence>
<dbReference type="SMART" id="SM00283">
    <property type="entry name" value="MA"/>
    <property type="match status" value="1"/>
</dbReference>
<dbReference type="SUPFAM" id="SSF58104">
    <property type="entry name" value="Methyl-accepting chemotaxis protein (MCP) signaling domain"/>
    <property type="match status" value="1"/>
</dbReference>
<keyword evidence="3" id="KW-0472">Membrane</keyword>
<dbReference type="EMBL" id="NAAF01000002">
    <property type="protein sequence ID" value="OSY78626.1"/>
    <property type="molecule type" value="Genomic_DNA"/>
</dbReference>
<dbReference type="Gene3D" id="1.10.287.950">
    <property type="entry name" value="Methyl-accepting chemotaxis protein"/>
    <property type="match status" value="1"/>
</dbReference>
<feature type="domain" description="Methyl-accepting transducer" evidence="4">
    <location>
        <begin position="506"/>
        <end position="684"/>
    </location>
</feature>
<sequence length="706" mass="77510">MNFRSLNISTKLILSVAIGVILGIIVLVSTVSIYISENMEKEAKDSIFLASKRYTNYMEGILNETVALTKGTATSLNDMFEHNNQVDADLIESLMKNLFDSSLYSAYTFLYLKDTSVLGDAQGIDKRYTSSDGKTFAMIYFDQTTGKSGGIETIQTPNNFGNLKIIEQVEKNAKYGDKDSLFVGPPTKLNYDGKDFLGINFGMPIFNNKGKLIGVAGYTLDFSEVSETILDPKLDFFEGDLRFLMTDKGVIAIHKNHNAILKTLNDINKDPSVELVNNAVKEHKTVIIDDYVASTGDLSYASVSSFSTANNSSYWSMVVTAPKNSVLAPLKKLEIIFIVISFFILLIILIIVYVCVKKIVGSRIPVILKSLENFFRFLNHEKHEVDLISIKADDELGKMGKMINENILATKKGLEQDNQAVKESVQTVSVVEGGNLTARITANPRNPQLIELKNVLNKLLDVLQARVGSDMNVIHKIFEEYKSLDFRNKISNASGSVELTTNALGDEIVKMLKQSSDFANTLANESSKLQTAVQSLTTSSNSQAQSLEETAAALEEITSSMQNVSVKTSDVITQSEEIKNVTGIIGDIADQINLLALNAAIEAARAGEHGRGFAVVADEVRKLAERTQKSLSEIEANTNLLVQSINDMAESIKEQTAGITQINDSVAQIDQTTKDNVEIANESAIISSTVSDIANNILEDVKKKRF</sequence>
<evidence type="ECO:0000256" key="1">
    <source>
        <dbReference type="ARBA" id="ARBA00023224"/>
    </source>
</evidence>
<proteinExistence type="predicted"/>
<comment type="caution">
    <text evidence="5">The sequence shown here is derived from an EMBL/GenBank/DDBJ whole genome shotgun (WGS) entry which is preliminary data.</text>
</comment>
<dbReference type="AlphaFoldDB" id="A0AAX0NQP4"/>
<accession>A0AAX0NQP4</accession>
<dbReference type="GO" id="GO:0016020">
    <property type="term" value="C:membrane"/>
    <property type="evidence" value="ECO:0007669"/>
    <property type="project" value="InterPro"/>
</dbReference>
<evidence type="ECO:0000256" key="2">
    <source>
        <dbReference type="PROSITE-ProRule" id="PRU00284"/>
    </source>
</evidence>
<gene>
    <name evidence="5" type="ORF">B5Y32_01550</name>
</gene>
<feature type="transmembrane region" description="Helical" evidence="3">
    <location>
        <begin position="12"/>
        <end position="35"/>
    </location>
</feature>
<dbReference type="Pfam" id="PF00015">
    <property type="entry name" value="MCPsignal"/>
    <property type="match status" value="1"/>
</dbReference>
<evidence type="ECO:0000256" key="3">
    <source>
        <dbReference type="SAM" id="Phobius"/>
    </source>
</evidence>
<dbReference type="PANTHER" id="PTHR32089">
    <property type="entry name" value="METHYL-ACCEPTING CHEMOTAXIS PROTEIN MCPB"/>
    <property type="match status" value="1"/>
</dbReference>
<name>A0AAX0NQP4_CAMJU</name>
<keyword evidence="1 2" id="KW-0807">Transducer</keyword>
<protein>
    <submittedName>
        <fullName evidence="5">Chemotaxis protein</fullName>
    </submittedName>
</protein>
<dbReference type="PROSITE" id="PS50111">
    <property type="entry name" value="CHEMOTAXIS_TRANSDUC_2"/>
    <property type="match status" value="1"/>
</dbReference>
<keyword evidence="3" id="KW-1133">Transmembrane helix</keyword>
<reference evidence="5 6" key="1">
    <citation type="submission" date="2017-03" db="EMBL/GenBank/DDBJ databases">
        <title>Characterization of Campylobacter jejuni water isolates.</title>
        <authorList>
            <person name="Nilsson A."/>
            <person name="Skarp A."/>
            <person name="Johansson C."/>
            <person name="Kaden R."/>
            <person name="Engstrand L."/>
            <person name="Rautelin H."/>
        </authorList>
    </citation>
    <scope>NUCLEOTIDE SEQUENCE [LARGE SCALE GENOMIC DNA]</scope>
    <source>
        <strain evidence="5 6">VA12</strain>
    </source>
</reference>
<dbReference type="Gene3D" id="3.30.450.20">
    <property type="entry name" value="PAS domain"/>
    <property type="match status" value="1"/>
</dbReference>
<evidence type="ECO:0000313" key="5">
    <source>
        <dbReference type="EMBL" id="OSY78626.1"/>
    </source>
</evidence>
<dbReference type="Proteomes" id="UP000194235">
    <property type="component" value="Unassembled WGS sequence"/>
</dbReference>
<dbReference type="InterPro" id="IPR004089">
    <property type="entry name" value="MCPsignal_dom"/>
</dbReference>
<dbReference type="GO" id="GO:0007165">
    <property type="term" value="P:signal transduction"/>
    <property type="evidence" value="ECO:0007669"/>
    <property type="project" value="UniProtKB-KW"/>
</dbReference>
<evidence type="ECO:0000259" key="4">
    <source>
        <dbReference type="PROSITE" id="PS50111"/>
    </source>
</evidence>
<dbReference type="PANTHER" id="PTHR32089:SF112">
    <property type="entry name" value="LYSOZYME-LIKE PROTEIN-RELATED"/>
    <property type="match status" value="1"/>
</dbReference>
<dbReference type="CDD" id="cd18773">
    <property type="entry name" value="PDC1_HK_sensor"/>
    <property type="match status" value="1"/>
</dbReference>
<organism evidence="5 6">
    <name type="scientific">Campylobacter jejuni</name>
    <dbReference type="NCBI Taxonomy" id="197"/>
    <lineage>
        <taxon>Bacteria</taxon>
        <taxon>Pseudomonadati</taxon>
        <taxon>Campylobacterota</taxon>
        <taxon>Epsilonproteobacteria</taxon>
        <taxon>Campylobacterales</taxon>
        <taxon>Campylobacteraceae</taxon>
        <taxon>Campylobacter</taxon>
    </lineage>
</organism>
<keyword evidence="3" id="KW-0812">Transmembrane</keyword>
<dbReference type="Pfam" id="PF22673">
    <property type="entry name" value="MCP-like_PDC_1"/>
    <property type="match status" value="1"/>
</dbReference>